<dbReference type="EMBL" id="KZ505639">
    <property type="protein sequence ID" value="PKU49326.1"/>
    <property type="molecule type" value="Genomic_DNA"/>
</dbReference>
<dbReference type="AlphaFoldDB" id="A0A2I0UTH2"/>
<accession>A0A2I0UTH2</accession>
<sequence length="121" mass="13055">MENSLLSVIRVLLKLLFLRGSLAISRIPAVTVWCSSKSDDASALNSSLNELSHKVPTPGHIACCFSSVLVYLIQPFVIQQPTGLSCLLTCHSSALPWDVEHQGMGPLKNNATDGRHAELMG</sequence>
<evidence type="ECO:0000256" key="1">
    <source>
        <dbReference type="SAM" id="SignalP"/>
    </source>
</evidence>
<protein>
    <recommendedName>
        <fullName evidence="4">Secreted protein</fullName>
    </recommendedName>
</protein>
<feature type="signal peptide" evidence="1">
    <location>
        <begin position="1"/>
        <end position="23"/>
    </location>
</feature>
<organism evidence="2 3">
    <name type="scientific">Limosa lapponica baueri</name>
    <dbReference type="NCBI Taxonomy" id="1758121"/>
    <lineage>
        <taxon>Eukaryota</taxon>
        <taxon>Metazoa</taxon>
        <taxon>Chordata</taxon>
        <taxon>Craniata</taxon>
        <taxon>Vertebrata</taxon>
        <taxon>Euteleostomi</taxon>
        <taxon>Archelosauria</taxon>
        <taxon>Archosauria</taxon>
        <taxon>Dinosauria</taxon>
        <taxon>Saurischia</taxon>
        <taxon>Theropoda</taxon>
        <taxon>Coelurosauria</taxon>
        <taxon>Aves</taxon>
        <taxon>Neognathae</taxon>
        <taxon>Neoaves</taxon>
        <taxon>Charadriiformes</taxon>
        <taxon>Scolopacidae</taxon>
        <taxon>Limosa</taxon>
    </lineage>
</organism>
<gene>
    <name evidence="2" type="ORF">llap_365</name>
</gene>
<evidence type="ECO:0008006" key="4">
    <source>
        <dbReference type="Google" id="ProtNLM"/>
    </source>
</evidence>
<name>A0A2I0UTH2_LIMLA</name>
<keyword evidence="3" id="KW-1185">Reference proteome</keyword>
<reference evidence="3" key="2">
    <citation type="submission" date="2017-12" db="EMBL/GenBank/DDBJ databases">
        <title>Genome sequence of the Bar-tailed Godwit (Limosa lapponica baueri).</title>
        <authorList>
            <person name="Lima N.C.B."/>
            <person name="Parody-Merino A.M."/>
            <person name="Battley P.F."/>
            <person name="Fidler A.E."/>
            <person name="Prosdocimi F."/>
        </authorList>
    </citation>
    <scope>NUCLEOTIDE SEQUENCE [LARGE SCALE GENOMIC DNA]</scope>
</reference>
<proteinExistence type="predicted"/>
<feature type="chain" id="PRO_5014154312" description="Secreted protein" evidence="1">
    <location>
        <begin position="24"/>
        <end position="121"/>
    </location>
</feature>
<evidence type="ECO:0000313" key="2">
    <source>
        <dbReference type="EMBL" id="PKU49326.1"/>
    </source>
</evidence>
<keyword evidence="1" id="KW-0732">Signal</keyword>
<reference evidence="3" key="1">
    <citation type="submission" date="2017-11" db="EMBL/GenBank/DDBJ databases">
        <authorList>
            <person name="Lima N.C."/>
            <person name="Parody-Merino A.M."/>
            <person name="Battley P.F."/>
            <person name="Fidler A.E."/>
            <person name="Prosdocimi F."/>
        </authorList>
    </citation>
    <scope>NUCLEOTIDE SEQUENCE [LARGE SCALE GENOMIC DNA]</scope>
</reference>
<dbReference type="Proteomes" id="UP000233556">
    <property type="component" value="Unassembled WGS sequence"/>
</dbReference>
<evidence type="ECO:0000313" key="3">
    <source>
        <dbReference type="Proteomes" id="UP000233556"/>
    </source>
</evidence>